<comment type="similarity">
    <text evidence="1 7">Belongs to the MurCDEF family. MurE subfamily.</text>
</comment>
<evidence type="ECO:0000256" key="2">
    <source>
        <dbReference type="ARBA" id="ARBA00022618"/>
    </source>
</evidence>
<keyword evidence="6 7" id="KW-0961">Cell wall biogenesis/degradation</keyword>
<comment type="caution">
    <text evidence="7">Lacks conserved residue(s) required for the propagation of feature annotation.</text>
</comment>
<dbReference type="Gene3D" id="3.40.1190.10">
    <property type="entry name" value="Mur-like, catalytic domain"/>
    <property type="match status" value="1"/>
</dbReference>
<evidence type="ECO:0000313" key="13">
    <source>
        <dbReference type="Proteomes" id="UP000193200"/>
    </source>
</evidence>
<protein>
    <recommendedName>
        <fullName evidence="7">UDP-N-acetylmuramoyl-L-alanyl-D-glutamate--2,6-diaminopimelate ligase</fullName>
        <ecNumber evidence="7">6.3.2.13</ecNumber>
    </recommendedName>
    <alternativeName>
        <fullName evidence="7">Meso-A2pm-adding enzyme</fullName>
    </alternativeName>
    <alternativeName>
        <fullName evidence="7">Meso-diaminopimelate-adding enzyme</fullName>
    </alternativeName>
    <alternativeName>
        <fullName evidence="7">UDP-MurNAc-L-Ala-D-Glu:meso-diaminopimelate ligase</fullName>
    </alternativeName>
    <alternativeName>
        <fullName evidence="7">UDP-MurNAc-tripeptide synthetase</fullName>
    </alternativeName>
    <alternativeName>
        <fullName evidence="7">UDP-N-acetylmuramyl-tripeptide synthetase</fullName>
    </alternativeName>
</protein>
<dbReference type="InterPro" id="IPR004101">
    <property type="entry name" value="Mur_ligase_C"/>
</dbReference>
<comment type="subcellular location">
    <subcellularLocation>
        <location evidence="7 8">Cytoplasm</location>
    </subcellularLocation>
</comment>
<keyword evidence="4 7" id="KW-0573">Peptidoglycan synthesis</keyword>
<dbReference type="SUPFAM" id="SSF63418">
    <property type="entry name" value="MurE/MurF N-terminal domain"/>
    <property type="match status" value="1"/>
</dbReference>
<comment type="catalytic activity">
    <reaction evidence="7">
        <text>UDP-N-acetyl-alpha-D-muramoyl-L-alanyl-D-glutamate + meso-2,6-diaminopimelate + ATP = UDP-N-acetyl-alpha-D-muramoyl-L-alanyl-gamma-D-glutamyl-meso-2,6-diaminopimelate + ADP + phosphate + H(+)</text>
        <dbReference type="Rhea" id="RHEA:23676"/>
        <dbReference type="ChEBI" id="CHEBI:15378"/>
        <dbReference type="ChEBI" id="CHEBI:30616"/>
        <dbReference type="ChEBI" id="CHEBI:43474"/>
        <dbReference type="ChEBI" id="CHEBI:57791"/>
        <dbReference type="ChEBI" id="CHEBI:83900"/>
        <dbReference type="ChEBI" id="CHEBI:83905"/>
        <dbReference type="ChEBI" id="CHEBI:456216"/>
        <dbReference type="EC" id="6.3.2.13"/>
    </reaction>
</comment>
<feature type="domain" description="Mur ligase C-terminal" evidence="10">
    <location>
        <begin position="329"/>
        <end position="453"/>
    </location>
</feature>
<dbReference type="GO" id="GO:0071555">
    <property type="term" value="P:cell wall organization"/>
    <property type="evidence" value="ECO:0007669"/>
    <property type="project" value="UniProtKB-KW"/>
</dbReference>
<dbReference type="InterPro" id="IPR000713">
    <property type="entry name" value="Mur_ligase_N"/>
</dbReference>
<dbReference type="Pfam" id="PF01225">
    <property type="entry name" value="Mur_ligase"/>
    <property type="match status" value="1"/>
</dbReference>
<reference evidence="12 13" key="1">
    <citation type="submission" date="2017-03" db="EMBL/GenBank/DDBJ databases">
        <authorList>
            <person name="Afonso C.L."/>
            <person name="Miller P.J."/>
            <person name="Scott M.A."/>
            <person name="Spackman E."/>
            <person name="Goraichik I."/>
            <person name="Dimitrov K.M."/>
            <person name="Suarez D.L."/>
            <person name="Swayne D.E."/>
        </authorList>
    </citation>
    <scope>NUCLEOTIDE SEQUENCE [LARGE SCALE GENOMIC DNA]</scope>
    <source>
        <strain evidence="12 13">CECT 7691</strain>
    </source>
</reference>
<feature type="binding site" evidence="7">
    <location>
        <position position="379"/>
    </location>
    <ligand>
        <name>meso-2,6-diaminopimelate</name>
        <dbReference type="ChEBI" id="CHEBI:57791"/>
    </ligand>
</feature>
<feature type="domain" description="Mur ligase central" evidence="11">
    <location>
        <begin position="104"/>
        <end position="306"/>
    </location>
</feature>
<dbReference type="GO" id="GO:0005524">
    <property type="term" value="F:ATP binding"/>
    <property type="evidence" value="ECO:0007669"/>
    <property type="project" value="UniProtKB-UniRule"/>
</dbReference>
<dbReference type="Gene3D" id="3.90.190.20">
    <property type="entry name" value="Mur ligase, C-terminal domain"/>
    <property type="match status" value="1"/>
</dbReference>
<evidence type="ECO:0000256" key="6">
    <source>
        <dbReference type="ARBA" id="ARBA00023316"/>
    </source>
</evidence>
<dbReference type="UniPathway" id="UPA00219"/>
<feature type="binding site" evidence="7">
    <location>
        <begin position="148"/>
        <end position="149"/>
    </location>
    <ligand>
        <name>UDP-N-acetyl-alpha-D-muramoyl-L-alanyl-D-glutamate</name>
        <dbReference type="ChEBI" id="CHEBI:83900"/>
    </ligand>
</feature>
<feature type="binding site" evidence="7">
    <location>
        <begin position="106"/>
        <end position="112"/>
    </location>
    <ligand>
        <name>ATP</name>
        <dbReference type="ChEBI" id="CHEBI:30616"/>
    </ligand>
</feature>
<dbReference type="Proteomes" id="UP000193200">
    <property type="component" value="Unassembled WGS sequence"/>
</dbReference>
<dbReference type="EMBL" id="FWFR01000001">
    <property type="protein sequence ID" value="SLN37233.1"/>
    <property type="molecule type" value="Genomic_DNA"/>
</dbReference>
<dbReference type="InterPro" id="IPR035911">
    <property type="entry name" value="MurE/MurF_N"/>
</dbReference>
<comment type="pathway">
    <text evidence="7 8">Cell wall biogenesis; peptidoglycan biosynthesis.</text>
</comment>
<dbReference type="PANTHER" id="PTHR23135">
    <property type="entry name" value="MUR LIGASE FAMILY MEMBER"/>
    <property type="match status" value="1"/>
</dbReference>
<evidence type="ECO:0000256" key="1">
    <source>
        <dbReference type="ARBA" id="ARBA00005898"/>
    </source>
</evidence>
<feature type="binding site" evidence="7">
    <location>
        <position position="455"/>
    </location>
    <ligand>
        <name>meso-2,6-diaminopimelate</name>
        <dbReference type="ChEBI" id="CHEBI:57791"/>
    </ligand>
</feature>
<dbReference type="NCBIfam" id="TIGR01085">
    <property type="entry name" value="murE"/>
    <property type="match status" value="1"/>
</dbReference>
<evidence type="ECO:0000256" key="3">
    <source>
        <dbReference type="ARBA" id="ARBA00022960"/>
    </source>
</evidence>
<dbReference type="GO" id="GO:0009252">
    <property type="term" value="P:peptidoglycan biosynthetic process"/>
    <property type="evidence" value="ECO:0007669"/>
    <property type="project" value="UniProtKB-UniRule"/>
</dbReference>
<keyword evidence="7 12" id="KW-0436">Ligase</keyword>
<feature type="short sequence motif" description="Meso-diaminopimelate recognition motif" evidence="7">
    <location>
        <begin position="403"/>
        <end position="406"/>
    </location>
</feature>
<dbReference type="GO" id="GO:0008765">
    <property type="term" value="F:UDP-N-acetylmuramoylalanyl-D-glutamate-2,6-diaminopimelate ligase activity"/>
    <property type="evidence" value="ECO:0007669"/>
    <property type="project" value="UniProtKB-UniRule"/>
</dbReference>
<keyword evidence="7" id="KW-0460">Magnesium</keyword>
<evidence type="ECO:0000313" key="12">
    <source>
        <dbReference type="EMBL" id="SLN37233.1"/>
    </source>
</evidence>
<evidence type="ECO:0000256" key="4">
    <source>
        <dbReference type="ARBA" id="ARBA00022984"/>
    </source>
</evidence>
<dbReference type="InterPro" id="IPR005761">
    <property type="entry name" value="UDP-N-AcMur-Glu-dNH2Pim_ligase"/>
</dbReference>
<feature type="binding site" evidence="7">
    <location>
        <begin position="403"/>
        <end position="406"/>
    </location>
    <ligand>
        <name>meso-2,6-diaminopimelate</name>
        <dbReference type="ChEBI" id="CHEBI:57791"/>
    </ligand>
</feature>
<comment type="function">
    <text evidence="7">Catalyzes the addition of meso-diaminopimelic acid to the nucleotide precursor UDP-N-acetylmuramoyl-L-alanyl-D-glutamate (UMAG) in the biosynthesis of bacterial cell-wall peptidoglycan.</text>
</comment>
<comment type="cofactor">
    <cofactor evidence="7">
        <name>Mg(2+)</name>
        <dbReference type="ChEBI" id="CHEBI:18420"/>
    </cofactor>
</comment>
<keyword evidence="7" id="KW-0067">ATP-binding</keyword>
<comment type="PTM">
    <text evidence="7">Carboxylation is probably crucial for Mg(2+) binding and, consequently, for the gamma-phosphate positioning of ATP.</text>
</comment>
<dbReference type="NCBIfam" id="NF001124">
    <property type="entry name" value="PRK00139.1-2"/>
    <property type="match status" value="1"/>
</dbReference>
<dbReference type="Gene3D" id="3.40.1390.10">
    <property type="entry name" value="MurE/MurF, N-terminal domain"/>
    <property type="match status" value="1"/>
</dbReference>
<dbReference type="InParanoid" id="A0A1Y5SCE6"/>
<evidence type="ECO:0000259" key="10">
    <source>
        <dbReference type="Pfam" id="PF02875"/>
    </source>
</evidence>
<dbReference type="NCBIfam" id="NF001126">
    <property type="entry name" value="PRK00139.1-4"/>
    <property type="match status" value="1"/>
</dbReference>
<dbReference type="PANTHER" id="PTHR23135:SF4">
    <property type="entry name" value="UDP-N-ACETYLMURAMOYL-L-ALANYL-D-GLUTAMATE--2,6-DIAMINOPIMELATE LIGASE MURE HOMOLOG, CHLOROPLASTIC"/>
    <property type="match status" value="1"/>
</dbReference>
<dbReference type="SUPFAM" id="SSF53244">
    <property type="entry name" value="MurD-like peptide ligases, peptide-binding domain"/>
    <property type="match status" value="1"/>
</dbReference>
<evidence type="ECO:0000256" key="5">
    <source>
        <dbReference type="ARBA" id="ARBA00023306"/>
    </source>
</evidence>
<keyword evidence="5 7" id="KW-0131">Cell cycle</keyword>
<dbReference type="FunCoup" id="A0A1Y5SCE6">
    <property type="interactions" value="602"/>
</dbReference>
<dbReference type="GO" id="GO:0000287">
    <property type="term" value="F:magnesium ion binding"/>
    <property type="evidence" value="ECO:0007669"/>
    <property type="project" value="UniProtKB-UniRule"/>
</dbReference>
<dbReference type="Pfam" id="PF02875">
    <property type="entry name" value="Mur_ligase_C"/>
    <property type="match status" value="1"/>
</dbReference>
<keyword evidence="7" id="KW-0963">Cytoplasm</keyword>
<feature type="binding site" evidence="7">
    <location>
        <position position="183"/>
    </location>
    <ligand>
        <name>UDP-N-acetyl-alpha-D-muramoyl-L-alanyl-D-glutamate</name>
        <dbReference type="ChEBI" id="CHEBI:83900"/>
    </ligand>
</feature>
<feature type="binding site" evidence="7">
    <location>
        <position position="175"/>
    </location>
    <ligand>
        <name>UDP-N-acetyl-alpha-D-muramoyl-L-alanyl-D-glutamate</name>
        <dbReference type="ChEBI" id="CHEBI:83900"/>
    </ligand>
</feature>
<dbReference type="AlphaFoldDB" id="A0A1Y5SCE6"/>
<dbReference type="SUPFAM" id="SSF53623">
    <property type="entry name" value="MurD-like peptide ligases, catalytic domain"/>
    <property type="match status" value="1"/>
</dbReference>
<dbReference type="OrthoDB" id="9800958at2"/>
<feature type="modified residue" description="N6-carboxylysine" evidence="7">
    <location>
        <position position="215"/>
    </location>
</feature>
<evidence type="ECO:0000256" key="8">
    <source>
        <dbReference type="RuleBase" id="RU004135"/>
    </source>
</evidence>
<feature type="binding site" evidence="7">
    <location>
        <position position="181"/>
    </location>
    <ligand>
        <name>UDP-N-acetyl-alpha-D-muramoyl-L-alanyl-D-glutamate</name>
        <dbReference type="ChEBI" id="CHEBI:83900"/>
    </ligand>
</feature>
<proteinExistence type="inferred from homology"/>
<dbReference type="RefSeq" id="WP_085882726.1">
    <property type="nucleotide sequence ID" value="NZ_FWFR01000001.1"/>
</dbReference>
<keyword evidence="7" id="KW-0547">Nucleotide-binding</keyword>
<organism evidence="12 13">
    <name type="scientific">Oceanibacterium hippocampi</name>
    <dbReference type="NCBI Taxonomy" id="745714"/>
    <lineage>
        <taxon>Bacteria</taxon>
        <taxon>Pseudomonadati</taxon>
        <taxon>Pseudomonadota</taxon>
        <taxon>Alphaproteobacteria</taxon>
        <taxon>Sneathiellales</taxon>
        <taxon>Sneathiellaceae</taxon>
        <taxon>Oceanibacterium</taxon>
    </lineage>
</organism>
<dbReference type="GO" id="GO:0051301">
    <property type="term" value="P:cell division"/>
    <property type="evidence" value="ECO:0007669"/>
    <property type="project" value="UniProtKB-KW"/>
</dbReference>
<gene>
    <name evidence="7 12" type="primary">murE</name>
    <name evidence="12" type="ORF">OCH7691_01519</name>
</gene>
<dbReference type="InterPro" id="IPR036615">
    <property type="entry name" value="Mur_ligase_C_dom_sf"/>
</dbReference>
<dbReference type="InterPro" id="IPR036565">
    <property type="entry name" value="Mur-like_cat_sf"/>
</dbReference>
<feature type="domain" description="Mur ligase N-terminal catalytic" evidence="9">
    <location>
        <begin position="19"/>
        <end position="76"/>
    </location>
</feature>
<evidence type="ECO:0000259" key="9">
    <source>
        <dbReference type="Pfam" id="PF01225"/>
    </source>
</evidence>
<keyword evidence="13" id="KW-1185">Reference proteome</keyword>
<keyword evidence="3 7" id="KW-0133">Cell shape</keyword>
<dbReference type="InterPro" id="IPR013221">
    <property type="entry name" value="Mur_ligase_cen"/>
</dbReference>
<dbReference type="Pfam" id="PF08245">
    <property type="entry name" value="Mur_ligase_M"/>
    <property type="match status" value="1"/>
</dbReference>
<dbReference type="HAMAP" id="MF_00208">
    <property type="entry name" value="MurE"/>
    <property type="match status" value="1"/>
</dbReference>
<evidence type="ECO:0000259" key="11">
    <source>
        <dbReference type="Pfam" id="PF08245"/>
    </source>
</evidence>
<feature type="binding site" evidence="7">
    <location>
        <position position="451"/>
    </location>
    <ligand>
        <name>meso-2,6-diaminopimelate</name>
        <dbReference type="ChEBI" id="CHEBI:57791"/>
    </ligand>
</feature>
<accession>A0A1Y5SCE6</accession>
<sequence length="485" mass="51342">MRLSDLVNGDALGPVADREIAGLSADSREIRPGYLFAALAGSRADGASYIADAVRHGAVAVLTAPQVSAEFDAVARLTDENPRRRFALMAARFYREQPGTIAAVTGTNGKTSVANFTRQIWDRLGWRAASLGTLGVLGPDGERPLRHTTPDPVEVHQILAGLARDKVSHLALEASSHGLDQCRLDGVRVSAAAFTNLTRDHFDYHPTAQDYLNAKLRLVNAVMAPGGAVVLNADSDAFEAFRDAALARRHRILTYGRRGKDIRLVSVEAESNGQALRFELMGRVHDVFLPLVGAFQAQNVLCSLGLVVACNADEFSAVAALSGLRGVPGRVALVARHGNGAPVFVDYAHTPDALANVLQALRPHCRGRLVAIFGCGGDRDPGKRPEMGRAVAEHADIAILTDDNPRGEDPAAIRKAAMAGCPQAIEIGDRAEAIRAGIGMLEADDLLVIAGKGHEQGQVVGDKVLPFDDSSVARQVAQALGGSAK</sequence>
<dbReference type="GO" id="GO:0005737">
    <property type="term" value="C:cytoplasm"/>
    <property type="evidence" value="ECO:0007669"/>
    <property type="project" value="UniProtKB-SubCell"/>
</dbReference>
<evidence type="ECO:0000256" key="7">
    <source>
        <dbReference type="HAMAP-Rule" id="MF_00208"/>
    </source>
</evidence>
<name>A0A1Y5SCE6_9PROT</name>
<keyword evidence="2 7" id="KW-0132">Cell division</keyword>
<feature type="binding site" evidence="7">
    <location>
        <position position="27"/>
    </location>
    <ligand>
        <name>UDP-N-acetyl-alpha-D-muramoyl-L-alanyl-D-glutamate</name>
        <dbReference type="ChEBI" id="CHEBI:83900"/>
    </ligand>
</feature>
<dbReference type="EC" id="6.3.2.13" evidence="7"/>
<dbReference type="GO" id="GO:0008360">
    <property type="term" value="P:regulation of cell shape"/>
    <property type="evidence" value="ECO:0007669"/>
    <property type="project" value="UniProtKB-KW"/>
</dbReference>